<evidence type="ECO:0000313" key="6">
    <source>
        <dbReference type="Proteomes" id="UP000244810"/>
    </source>
</evidence>
<comment type="caution">
    <text evidence="5">The sequence shown here is derived from an EMBL/GenBank/DDBJ whole genome shotgun (WGS) entry which is preliminary data.</text>
</comment>
<accession>A0A2T7UQF0</accession>
<keyword evidence="6" id="KW-1185">Reference proteome</keyword>
<dbReference type="GO" id="GO:0006631">
    <property type="term" value="P:fatty acid metabolic process"/>
    <property type="evidence" value="ECO:0007669"/>
    <property type="project" value="InterPro"/>
</dbReference>
<dbReference type="InterPro" id="IPR008927">
    <property type="entry name" value="6-PGluconate_DH-like_C_sf"/>
</dbReference>
<dbReference type="Proteomes" id="UP000244810">
    <property type="component" value="Unassembled WGS sequence"/>
</dbReference>
<evidence type="ECO:0000256" key="3">
    <source>
        <dbReference type="ARBA" id="ARBA00023268"/>
    </source>
</evidence>
<dbReference type="GO" id="GO:0006508">
    <property type="term" value="P:proteolysis"/>
    <property type="evidence" value="ECO:0007669"/>
    <property type="project" value="InterPro"/>
</dbReference>
<dbReference type="InterPro" id="IPR001969">
    <property type="entry name" value="Aspartic_peptidase_AS"/>
</dbReference>
<dbReference type="AlphaFoldDB" id="A0A2T7UQF0"/>
<keyword evidence="2" id="KW-0456">Lyase</keyword>
<keyword evidence="1" id="KW-0413">Isomerase</keyword>
<protein>
    <recommendedName>
        <fullName evidence="4">3-hydroxyacyl-CoA dehydrogenase C-terminal domain-containing protein</fullName>
    </recommendedName>
</protein>
<dbReference type="PROSITE" id="PS00141">
    <property type="entry name" value="ASP_PROTEASE"/>
    <property type="match status" value="1"/>
</dbReference>
<dbReference type="OrthoDB" id="7192590at2"/>
<sequence length="344" mass="35469">MTPEAHLAKLRARLSQGAPLAVTRAAVAGGSPQALGLAVALIDTGAAVTLIEADDWDAARARDALKRSGRGAGIRLATTMAEAEGADLLVEASGGAAAERIGLLRALLAAAPGALAVSLGPGVTLGALRESLGAPVALIDTDAPPPAIGLMEIVKGSDIRALGLAWRLGALPVVVPGFKGARLVAALEDEAEALVFQGSTPWEVDAAAEGFGFTLGPCAAQDLRGLDRAFARHRAQGHPLPLIDRMVPEGRLGRKGGVGWYRYPGGGGRVIDPLIEDLAREEAHFAGVSTRPIAEAEIVERLLRALVRSALSLRIEAGIVDLISVMACGFPEAKGGVLFHHYHP</sequence>
<dbReference type="RefSeq" id="WP_107752431.1">
    <property type="nucleotide sequence ID" value="NZ_QBKF01000007.1"/>
</dbReference>
<evidence type="ECO:0000313" key="5">
    <source>
        <dbReference type="EMBL" id="PVE46859.1"/>
    </source>
</evidence>
<dbReference type="PANTHER" id="PTHR23309">
    <property type="entry name" value="3-HYDROXYACYL-COA DEHYROGENASE"/>
    <property type="match status" value="1"/>
</dbReference>
<dbReference type="GO" id="GO:0016853">
    <property type="term" value="F:isomerase activity"/>
    <property type="evidence" value="ECO:0007669"/>
    <property type="project" value="UniProtKB-KW"/>
</dbReference>
<reference evidence="5 6" key="1">
    <citation type="journal article" date="2011" name="Syst. Appl. Microbiol.">
        <title>Defluviimonas denitrificans gen. nov., sp. nov., and Pararhodobacter aggregans gen. nov., sp. nov., non-phototrophic Rhodobacteraceae from the biofilter of a marine aquaculture.</title>
        <authorList>
            <person name="Foesel B.U."/>
            <person name="Drake H.L."/>
            <person name="Schramm A."/>
        </authorList>
    </citation>
    <scope>NUCLEOTIDE SEQUENCE [LARGE SCALE GENOMIC DNA]</scope>
    <source>
        <strain evidence="5 6">D1-19</strain>
    </source>
</reference>
<organism evidence="5 6">
    <name type="scientific">Pararhodobacter aggregans</name>
    <dbReference type="NCBI Taxonomy" id="404875"/>
    <lineage>
        <taxon>Bacteria</taxon>
        <taxon>Pseudomonadati</taxon>
        <taxon>Pseudomonadota</taxon>
        <taxon>Alphaproteobacteria</taxon>
        <taxon>Rhodobacterales</taxon>
        <taxon>Paracoccaceae</taxon>
        <taxon>Pararhodobacter</taxon>
    </lineage>
</organism>
<dbReference type="InterPro" id="IPR006108">
    <property type="entry name" value="3HC_DH_C"/>
</dbReference>
<evidence type="ECO:0000259" key="4">
    <source>
        <dbReference type="Pfam" id="PF00725"/>
    </source>
</evidence>
<dbReference type="Gene3D" id="1.10.1040.50">
    <property type="match status" value="1"/>
</dbReference>
<gene>
    <name evidence="5" type="ORF">DDE23_14340</name>
</gene>
<name>A0A2T7UQF0_9RHOB</name>
<evidence type="ECO:0000256" key="1">
    <source>
        <dbReference type="ARBA" id="ARBA00023235"/>
    </source>
</evidence>
<dbReference type="Pfam" id="PF00725">
    <property type="entry name" value="3HCDH"/>
    <property type="match status" value="1"/>
</dbReference>
<proteinExistence type="predicted"/>
<dbReference type="Gene3D" id="3.40.50.720">
    <property type="entry name" value="NAD(P)-binding Rossmann-like Domain"/>
    <property type="match status" value="1"/>
</dbReference>
<dbReference type="GO" id="GO:0004190">
    <property type="term" value="F:aspartic-type endopeptidase activity"/>
    <property type="evidence" value="ECO:0007669"/>
    <property type="project" value="InterPro"/>
</dbReference>
<dbReference type="GO" id="GO:0016829">
    <property type="term" value="F:lyase activity"/>
    <property type="evidence" value="ECO:0007669"/>
    <property type="project" value="UniProtKB-KW"/>
</dbReference>
<dbReference type="SUPFAM" id="SSF48179">
    <property type="entry name" value="6-phosphogluconate dehydrogenase C-terminal domain-like"/>
    <property type="match status" value="1"/>
</dbReference>
<dbReference type="GO" id="GO:0016616">
    <property type="term" value="F:oxidoreductase activity, acting on the CH-OH group of donors, NAD or NADP as acceptor"/>
    <property type="evidence" value="ECO:0007669"/>
    <property type="project" value="InterPro"/>
</dbReference>
<dbReference type="EMBL" id="QDDR01000007">
    <property type="protein sequence ID" value="PVE46859.1"/>
    <property type="molecule type" value="Genomic_DNA"/>
</dbReference>
<feature type="domain" description="3-hydroxyacyl-CoA dehydrogenase C-terminal" evidence="4">
    <location>
        <begin position="177"/>
        <end position="263"/>
    </location>
</feature>
<evidence type="ECO:0000256" key="2">
    <source>
        <dbReference type="ARBA" id="ARBA00023239"/>
    </source>
</evidence>
<keyword evidence="3" id="KW-0511">Multifunctional enzyme</keyword>